<evidence type="ECO:0000313" key="1">
    <source>
        <dbReference type="EMBL" id="CAI0422386.1"/>
    </source>
</evidence>
<gene>
    <name evidence="1" type="ORF">LITE_LOCUS19110</name>
</gene>
<evidence type="ECO:0000313" key="2">
    <source>
        <dbReference type="Proteomes" id="UP001154282"/>
    </source>
</evidence>
<comment type="caution">
    <text evidence="1">The sequence shown here is derived from an EMBL/GenBank/DDBJ whole genome shotgun (WGS) entry which is preliminary data.</text>
</comment>
<protein>
    <submittedName>
        <fullName evidence="1">Uncharacterized protein</fullName>
    </submittedName>
</protein>
<dbReference type="Proteomes" id="UP001154282">
    <property type="component" value="Unassembled WGS sequence"/>
</dbReference>
<accession>A0AAV0KK34</accession>
<dbReference type="EMBL" id="CAMGYJ010000005">
    <property type="protein sequence ID" value="CAI0422386.1"/>
    <property type="molecule type" value="Genomic_DNA"/>
</dbReference>
<organism evidence="1 2">
    <name type="scientific">Linum tenue</name>
    <dbReference type="NCBI Taxonomy" id="586396"/>
    <lineage>
        <taxon>Eukaryota</taxon>
        <taxon>Viridiplantae</taxon>
        <taxon>Streptophyta</taxon>
        <taxon>Embryophyta</taxon>
        <taxon>Tracheophyta</taxon>
        <taxon>Spermatophyta</taxon>
        <taxon>Magnoliopsida</taxon>
        <taxon>eudicotyledons</taxon>
        <taxon>Gunneridae</taxon>
        <taxon>Pentapetalae</taxon>
        <taxon>rosids</taxon>
        <taxon>fabids</taxon>
        <taxon>Malpighiales</taxon>
        <taxon>Linaceae</taxon>
        <taxon>Linum</taxon>
    </lineage>
</organism>
<reference evidence="1" key="1">
    <citation type="submission" date="2022-08" db="EMBL/GenBank/DDBJ databases">
        <authorList>
            <person name="Gutierrez-Valencia J."/>
        </authorList>
    </citation>
    <scope>NUCLEOTIDE SEQUENCE</scope>
</reference>
<dbReference type="AlphaFoldDB" id="A0AAV0KK34"/>
<keyword evidence="2" id="KW-1185">Reference proteome</keyword>
<name>A0AAV0KK34_9ROSI</name>
<sequence>MLLARLIQCFTWSPPGNARGIDLTEKEDELVLVSPLTATAVPRLAPHLYPTITN</sequence>
<proteinExistence type="predicted"/>